<feature type="non-terminal residue" evidence="1">
    <location>
        <position position="48"/>
    </location>
</feature>
<reference evidence="1" key="1">
    <citation type="submission" date="2018-05" db="EMBL/GenBank/DDBJ databases">
        <authorList>
            <person name="Lanie J.A."/>
            <person name="Ng W.-L."/>
            <person name="Kazmierczak K.M."/>
            <person name="Andrzejewski T.M."/>
            <person name="Davidsen T.M."/>
            <person name="Wayne K.J."/>
            <person name="Tettelin H."/>
            <person name="Glass J.I."/>
            <person name="Rusch D."/>
            <person name="Podicherti R."/>
            <person name="Tsui H.-C.T."/>
            <person name="Winkler M.E."/>
        </authorList>
    </citation>
    <scope>NUCLEOTIDE SEQUENCE</scope>
</reference>
<protein>
    <submittedName>
        <fullName evidence="1">Uncharacterized protein</fullName>
    </submittedName>
</protein>
<proteinExistence type="predicted"/>
<accession>A0A382XMA5</accession>
<gene>
    <name evidence="1" type="ORF">METZ01_LOCUS424813</name>
</gene>
<dbReference type="EMBL" id="UINC01168767">
    <property type="protein sequence ID" value="SVD71959.1"/>
    <property type="molecule type" value="Genomic_DNA"/>
</dbReference>
<organism evidence="1">
    <name type="scientific">marine metagenome</name>
    <dbReference type="NCBI Taxonomy" id="408172"/>
    <lineage>
        <taxon>unclassified sequences</taxon>
        <taxon>metagenomes</taxon>
        <taxon>ecological metagenomes</taxon>
    </lineage>
</organism>
<sequence length="48" mass="5174">HGSSLDYGACHIEGRVGCAVGHINCVTGYFLGASEGRCFQTFRKAKRL</sequence>
<dbReference type="AlphaFoldDB" id="A0A382XMA5"/>
<name>A0A382XMA5_9ZZZZ</name>
<feature type="non-terminal residue" evidence="1">
    <location>
        <position position="1"/>
    </location>
</feature>
<evidence type="ECO:0000313" key="1">
    <source>
        <dbReference type="EMBL" id="SVD71959.1"/>
    </source>
</evidence>